<evidence type="ECO:0000313" key="2">
    <source>
        <dbReference type="Proteomes" id="UP000184485"/>
    </source>
</evidence>
<proteinExistence type="predicted"/>
<dbReference type="RefSeq" id="WP_073052002.1">
    <property type="nucleotide sequence ID" value="NZ_FQUP01000001.1"/>
</dbReference>
<dbReference type="InterPro" id="IPR044000">
    <property type="entry name" value="Phage_tube_2"/>
</dbReference>
<sequence>MPDLQSTNRVAIAKVRETTFGVIPANPAFKAIRQTSSPLSASPQTVVSDEIRGDRQVTDLILVGQQAGGDIAGELSFRSNDDDLEEALQGSWSNNPVITNVTADTEISDVSTTALTVAAGGAAFVAGMLVLLSGFATAGNNKVARVAASTGTSVTFPAATFTAEGVVPVGAAARVVGFAGAAGDLVATVTGGNALTSTLLDFTTLGLSVGEWVRIGGASAGSQFATAAANGWARVSAVAAGRLSFDRVPLGFGADAGTGKTIEVYTGDFLVNGSTKRSNTIERQFLDHSPVSYEYLRGMTLDSFVLDLPAQQIAKVTRTYVGKDATVGSARTAGATDIAAPTNDVMNTSSNVGRIGLGGAAVAGPNYVMSARIEFRNNIRRQNAIGDVGAVGTGNGEFTCTGAIESYFGDRTEYAKVLSNEETSFDVRLGGTDANGEALLFDLPKVKYAGGAPSVSGKNADVMINASFQALRDPVLGYTASVGRFWYLP</sequence>
<protein>
    <submittedName>
        <fullName evidence="1">Uncharacterized protein</fullName>
    </submittedName>
</protein>
<accession>A0A1M4YA69</accession>
<dbReference type="OrthoDB" id="976200at2"/>
<organism evidence="1 2">
    <name type="scientific">Kaistia soli DSM 19436</name>
    <dbReference type="NCBI Taxonomy" id="1122133"/>
    <lineage>
        <taxon>Bacteria</taxon>
        <taxon>Pseudomonadati</taxon>
        <taxon>Pseudomonadota</taxon>
        <taxon>Alphaproteobacteria</taxon>
        <taxon>Hyphomicrobiales</taxon>
        <taxon>Kaistiaceae</taxon>
        <taxon>Kaistia</taxon>
    </lineage>
</organism>
<dbReference type="STRING" id="1122133.SAMN02745157_1466"/>
<dbReference type="Pfam" id="PF18906">
    <property type="entry name" value="Phage_tube_2"/>
    <property type="match status" value="2"/>
</dbReference>
<reference evidence="1 2" key="1">
    <citation type="submission" date="2016-11" db="EMBL/GenBank/DDBJ databases">
        <authorList>
            <person name="Jaros S."/>
            <person name="Januszkiewicz K."/>
            <person name="Wedrychowicz H."/>
        </authorList>
    </citation>
    <scope>NUCLEOTIDE SEQUENCE [LARGE SCALE GENOMIC DNA]</scope>
    <source>
        <strain evidence="1 2">DSM 19436</strain>
    </source>
</reference>
<dbReference type="AlphaFoldDB" id="A0A1M4YA69"/>
<keyword evidence="2" id="KW-1185">Reference proteome</keyword>
<dbReference type="Proteomes" id="UP000184485">
    <property type="component" value="Unassembled WGS sequence"/>
</dbReference>
<name>A0A1M4YA69_9HYPH</name>
<gene>
    <name evidence="1" type="ORF">SAMN02745157_1466</name>
</gene>
<evidence type="ECO:0000313" key="1">
    <source>
        <dbReference type="EMBL" id="SHF02590.1"/>
    </source>
</evidence>
<dbReference type="EMBL" id="FQUP01000001">
    <property type="protein sequence ID" value="SHF02590.1"/>
    <property type="molecule type" value="Genomic_DNA"/>
</dbReference>